<comment type="caution">
    <text evidence="11">The sequence shown here is derived from an EMBL/GenBank/DDBJ whole genome shotgun (WGS) entry which is preliminary data.</text>
</comment>
<dbReference type="Pfam" id="PF04535">
    <property type="entry name" value="CASP_dom"/>
    <property type="match status" value="1"/>
</dbReference>
<name>A0A835KGA1_9ROSI</name>
<evidence type="ECO:0000256" key="7">
    <source>
        <dbReference type="ARBA" id="ARBA00023136"/>
    </source>
</evidence>
<dbReference type="InterPro" id="IPR006702">
    <property type="entry name" value="CASP_dom"/>
</dbReference>
<dbReference type="InterPro" id="IPR045009">
    <property type="entry name" value="CASPL-5"/>
</dbReference>
<feature type="transmembrane region" description="Helical" evidence="8">
    <location>
        <begin position="245"/>
        <end position="266"/>
    </location>
</feature>
<comment type="similarity">
    <text evidence="2 8">Belongs to the Casparian strip membrane proteins (CASP) family.</text>
</comment>
<dbReference type="InterPro" id="IPR041588">
    <property type="entry name" value="Integrase_H2C2"/>
</dbReference>
<feature type="transmembrane region" description="Helical" evidence="8">
    <location>
        <begin position="196"/>
        <end position="225"/>
    </location>
</feature>
<evidence type="ECO:0000256" key="5">
    <source>
        <dbReference type="ARBA" id="ARBA00022692"/>
    </source>
</evidence>
<comment type="subunit">
    <text evidence="3 8">Homodimer and heterodimers.</text>
</comment>
<feature type="transmembrane region" description="Helical" evidence="8">
    <location>
        <begin position="157"/>
        <end position="184"/>
    </location>
</feature>
<keyword evidence="7 8" id="KW-0472">Membrane</keyword>
<evidence type="ECO:0000259" key="10">
    <source>
        <dbReference type="Pfam" id="PF17921"/>
    </source>
</evidence>
<dbReference type="PANTHER" id="PTHR32021">
    <property type="entry name" value="CASP-LIKE PROTEIN 5B3"/>
    <property type="match status" value="1"/>
</dbReference>
<evidence type="ECO:0000259" key="9">
    <source>
        <dbReference type="Pfam" id="PF04535"/>
    </source>
</evidence>
<sequence>MTAVKKTWETDPNVRQLVADLSQDANSHPNYSWVNETLIRKGKVVVGHDPTLQKQLIELYHNSAVGGHSGATVTSKKLGQVFYWKKLQKIVRHHASIHPVEDPPTTDGGNNNAPRVRMKDIQGMPGTKGGLALRLSQFIFAVAALSVMASTSDFASVTAFTCLVVAASLQCLWSLCLAIVDIYALLVMRSLQNYRIVISFAVGDGIASTFTFAAACASAGITVLIDNDLNSCDNNHCLQFETATAMAFISCFSALTSFLLNFWSLASR</sequence>
<dbReference type="PANTHER" id="PTHR32021:SF16">
    <property type="entry name" value="CASP-LIKE PROTEIN 5A2"/>
    <property type="match status" value="1"/>
</dbReference>
<protein>
    <recommendedName>
        <fullName evidence="8">CASP-like protein</fullName>
    </recommendedName>
</protein>
<evidence type="ECO:0000256" key="2">
    <source>
        <dbReference type="ARBA" id="ARBA00007651"/>
    </source>
</evidence>
<dbReference type="Proteomes" id="UP000657918">
    <property type="component" value="Chromosome 4"/>
</dbReference>
<evidence type="ECO:0000313" key="12">
    <source>
        <dbReference type="Proteomes" id="UP000657918"/>
    </source>
</evidence>
<feature type="transmembrane region" description="Helical" evidence="8">
    <location>
        <begin position="131"/>
        <end position="151"/>
    </location>
</feature>
<dbReference type="AlphaFoldDB" id="A0A835KGA1"/>
<feature type="domain" description="Casparian strip membrane protein" evidence="9">
    <location>
        <begin position="124"/>
        <end position="252"/>
    </location>
</feature>
<dbReference type="Pfam" id="PF17921">
    <property type="entry name" value="Integrase_H2C2"/>
    <property type="match status" value="1"/>
</dbReference>
<keyword evidence="12" id="KW-1185">Reference proteome</keyword>
<keyword evidence="6 8" id="KW-1133">Transmembrane helix</keyword>
<dbReference type="GO" id="GO:0005886">
    <property type="term" value="C:plasma membrane"/>
    <property type="evidence" value="ECO:0007669"/>
    <property type="project" value="UniProtKB-SubCell"/>
</dbReference>
<evidence type="ECO:0000256" key="4">
    <source>
        <dbReference type="ARBA" id="ARBA00022475"/>
    </source>
</evidence>
<keyword evidence="5 8" id="KW-0812">Transmembrane</keyword>
<evidence type="ECO:0000256" key="3">
    <source>
        <dbReference type="ARBA" id="ARBA00011489"/>
    </source>
</evidence>
<proteinExistence type="inferred from homology"/>
<organism evidence="11 12">
    <name type="scientific">Salix dunnii</name>
    <dbReference type="NCBI Taxonomy" id="1413687"/>
    <lineage>
        <taxon>Eukaryota</taxon>
        <taxon>Viridiplantae</taxon>
        <taxon>Streptophyta</taxon>
        <taxon>Embryophyta</taxon>
        <taxon>Tracheophyta</taxon>
        <taxon>Spermatophyta</taxon>
        <taxon>Magnoliopsida</taxon>
        <taxon>eudicotyledons</taxon>
        <taxon>Gunneridae</taxon>
        <taxon>Pentapetalae</taxon>
        <taxon>rosids</taxon>
        <taxon>fabids</taxon>
        <taxon>Malpighiales</taxon>
        <taxon>Salicaceae</taxon>
        <taxon>Saliceae</taxon>
        <taxon>Salix</taxon>
    </lineage>
</organism>
<dbReference type="Gene3D" id="1.10.340.70">
    <property type="match status" value="1"/>
</dbReference>
<reference evidence="11 12" key="1">
    <citation type="submission" date="2020-10" db="EMBL/GenBank/DDBJ databases">
        <title>Plant Genome Project.</title>
        <authorList>
            <person name="Zhang R.-G."/>
        </authorList>
    </citation>
    <scope>NUCLEOTIDE SEQUENCE [LARGE SCALE GENOMIC DNA]</scope>
    <source>
        <strain evidence="11">FAFU-HL-1</strain>
        <tissue evidence="11">Leaf</tissue>
    </source>
</reference>
<evidence type="ECO:0000256" key="8">
    <source>
        <dbReference type="RuleBase" id="RU361233"/>
    </source>
</evidence>
<comment type="subcellular location">
    <subcellularLocation>
        <location evidence="1 8">Cell membrane</location>
        <topology evidence="1 8">Multi-pass membrane protein</topology>
    </subcellularLocation>
</comment>
<keyword evidence="4 8" id="KW-1003">Cell membrane</keyword>
<evidence type="ECO:0000256" key="1">
    <source>
        <dbReference type="ARBA" id="ARBA00004651"/>
    </source>
</evidence>
<accession>A0A835KGA1</accession>
<feature type="domain" description="Integrase zinc-binding" evidence="10">
    <location>
        <begin position="49"/>
        <end position="93"/>
    </location>
</feature>
<evidence type="ECO:0000256" key="6">
    <source>
        <dbReference type="ARBA" id="ARBA00022989"/>
    </source>
</evidence>
<gene>
    <name evidence="11" type="ORF">SADUNF_Sadunf04G0152200</name>
</gene>
<dbReference type="OrthoDB" id="828022at2759"/>
<evidence type="ECO:0000313" key="11">
    <source>
        <dbReference type="EMBL" id="KAF9684764.1"/>
    </source>
</evidence>
<dbReference type="EMBL" id="JADGMS010000004">
    <property type="protein sequence ID" value="KAF9684764.1"/>
    <property type="molecule type" value="Genomic_DNA"/>
</dbReference>